<feature type="transmembrane region" description="Helical" evidence="7">
    <location>
        <begin position="35"/>
        <end position="58"/>
    </location>
</feature>
<evidence type="ECO:0000256" key="1">
    <source>
        <dbReference type="ARBA" id="ARBA00022475"/>
    </source>
</evidence>
<dbReference type="EMBL" id="QTUC01000001">
    <property type="protein sequence ID" value="REF36508.1"/>
    <property type="molecule type" value="Genomic_DNA"/>
</dbReference>
<evidence type="ECO:0000313" key="10">
    <source>
        <dbReference type="Proteomes" id="UP000256485"/>
    </source>
</evidence>
<evidence type="ECO:0000313" key="9">
    <source>
        <dbReference type="EMBL" id="REF36508.1"/>
    </source>
</evidence>
<comment type="subcellular location">
    <subcellularLocation>
        <location evidence="7">Cell membrane</location>
        <topology evidence="7">Multi-pass membrane protein</topology>
    </subcellularLocation>
</comment>
<keyword evidence="3 7" id="KW-0812">Transmembrane</keyword>
<sequence length="90" mass="10120">MREDGDVPESRNRKKQVFTPPPEKAPAKAIHGGRWVAPVMLTCFIVGLLWLVVFYLAGSEIPLMRDLNNWNILVGMGLIAIGFVVSTQWR</sequence>
<dbReference type="GO" id="GO:0051301">
    <property type="term" value="P:cell division"/>
    <property type="evidence" value="ECO:0007669"/>
    <property type="project" value="UniProtKB-UniRule"/>
</dbReference>
<evidence type="ECO:0000256" key="2">
    <source>
        <dbReference type="ARBA" id="ARBA00022618"/>
    </source>
</evidence>
<feature type="transmembrane region" description="Helical" evidence="7">
    <location>
        <begin position="70"/>
        <end position="89"/>
    </location>
</feature>
<dbReference type="GO" id="GO:0005886">
    <property type="term" value="C:plasma membrane"/>
    <property type="evidence" value="ECO:0007669"/>
    <property type="project" value="UniProtKB-SubCell"/>
</dbReference>
<dbReference type="InterPro" id="IPR009619">
    <property type="entry name" value="CrgA"/>
</dbReference>
<keyword evidence="4 7" id="KW-1133">Transmembrane helix</keyword>
<feature type="compositionally biased region" description="Basic and acidic residues" evidence="8">
    <location>
        <begin position="1"/>
        <end position="11"/>
    </location>
</feature>
<dbReference type="Proteomes" id="UP000256485">
    <property type="component" value="Unassembled WGS sequence"/>
</dbReference>
<gene>
    <name evidence="7" type="primary">crgA</name>
    <name evidence="9" type="ORF">DFJ64_1920</name>
</gene>
<evidence type="ECO:0000256" key="4">
    <source>
        <dbReference type="ARBA" id="ARBA00022989"/>
    </source>
</evidence>
<comment type="similarity">
    <text evidence="7">Belongs to the CrgA family.</text>
</comment>
<keyword evidence="6 7" id="KW-0131">Cell cycle</keyword>
<reference evidence="9 10" key="1">
    <citation type="submission" date="2018-08" db="EMBL/GenBank/DDBJ databases">
        <title>Sequencing the genomes of 1000 actinobacteria strains.</title>
        <authorList>
            <person name="Klenk H.-P."/>
        </authorList>
    </citation>
    <scope>NUCLEOTIDE SEQUENCE [LARGE SCALE GENOMIC DNA]</scope>
    <source>
        <strain evidence="9 10">DSM 22891</strain>
    </source>
</reference>
<evidence type="ECO:0000256" key="7">
    <source>
        <dbReference type="HAMAP-Rule" id="MF_00631"/>
    </source>
</evidence>
<keyword evidence="2 7" id="KW-0132">Cell division</keyword>
<comment type="function">
    <text evidence="7">Involved in cell division.</text>
</comment>
<evidence type="ECO:0000256" key="5">
    <source>
        <dbReference type="ARBA" id="ARBA00023136"/>
    </source>
</evidence>
<keyword evidence="10" id="KW-1185">Reference proteome</keyword>
<dbReference type="AlphaFoldDB" id="A0A3D9V448"/>
<dbReference type="Pfam" id="PF06781">
    <property type="entry name" value="CrgA"/>
    <property type="match status" value="1"/>
</dbReference>
<keyword evidence="5 7" id="KW-0472">Membrane</keyword>
<keyword evidence="1 7" id="KW-1003">Cell membrane</keyword>
<feature type="region of interest" description="Disordered" evidence="8">
    <location>
        <begin position="1"/>
        <end position="26"/>
    </location>
</feature>
<accession>A0A3D9V448</accession>
<protein>
    <recommendedName>
        <fullName evidence="7">Cell division protein CrgA</fullName>
    </recommendedName>
</protein>
<evidence type="ECO:0000256" key="3">
    <source>
        <dbReference type="ARBA" id="ARBA00022692"/>
    </source>
</evidence>
<name>A0A3D9V448_THECX</name>
<dbReference type="HAMAP" id="MF_00631">
    <property type="entry name" value="CrgA"/>
    <property type="match status" value="1"/>
</dbReference>
<evidence type="ECO:0000256" key="8">
    <source>
        <dbReference type="SAM" id="MobiDB-lite"/>
    </source>
</evidence>
<dbReference type="NCBIfam" id="NF002595">
    <property type="entry name" value="PRK02251.2-1"/>
    <property type="match status" value="1"/>
</dbReference>
<organism evidence="9 10">
    <name type="scientific">Thermasporomyces composti</name>
    <dbReference type="NCBI Taxonomy" id="696763"/>
    <lineage>
        <taxon>Bacteria</taxon>
        <taxon>Bacillati</taxon>
        <taxon>Actinomycetota</taxon>
        <taxon>Actinomycetes</taxon>
        <taxon>Propionibacteriales</taxon>
        <taxon>Nocardioidaceae</taxon>
        <taxon>Thermasporomyces</taxon>
    </lineage>
</organism>
<proteinExistence type="inferred from homology"/>
<evidence type="ECO:0000256" key="6">
    <source>
        <dbReference type="ARBA" id="ARBA00023306"/>
    </source>
</evidence>
<comment type="caution">
    <text evidence="9">The sequence shown here is derived from an EMBL/GenBank/DDBJ whole genome shotgun (WGS) entry which is preliminary data.</text>
</comment>